<protein>
    <recommendedName>
        <fullName evidence="12 13">DNA primase</fullName>
        <ecNumber evidence="12">2.7.7.101</ecNumber>
    </recommendedName>
</protein>
<evidence type="ECO:0000313" key="16">
    <source>
        <dbReference type="EMBL" id="MDQ0506346.1"/>
    </source>
</evidence>
<sequence>MRFPPAFLDEIRARLPVSEVVGRRVKLKKQGREFAGLSPFNAEKTPSFFVNDHKGFYHCFSSGKHGDVFDFLMETEGLPFGEAVERLASMAGLPLPEVTPEAAAKEERRRSLYEVMALAARHFEETLQSRLGAKARGYLADRELGPATQQRFHLGYAAGERFHLKEALGKQGVPVEALIETGLLISGEDIPVPYDRFRDRVMFPITDLKGRVVAFGGRALEKDVPAKYLNSPETALFHKGSLLYNGFDARANAHKGAQVIAVEGYVDVIAMVEAGFGATVAPLGTALTEDQLQLLWRMSDEPLLLFDGDKAGQRAARRAIDIALPHLKAGRSLSFATLPEGQDPDDLIRRSGREAMAEVLARARPLAAELWARESEAAAIDTPERRAALEARLNDVVGAIADETVRKHYRQDMNERLRALLAPAGGRDGNRGSWQGAGSGWQGGGWHGGTGGGERSGKRGGRDGNRGFARGRETGFGSVGGEIARTALVRGPLAALPRNEALLLFCLINHPFLLDEAAEDVAELPFANPEADRLRHALVAAHLEGTLAENGPADTLAQQFGATDLDDLSRRVKGLANPQMDWPAYPNTAKEDARLWWQQRTALHRKAYALSRELKEAERSLGEDPNEANFAWLRDVRERLSTIEGMEALVEGFGALSGRRAVRQV</sequence>
<evidence type="ECO:0000256" key="5">
    <source>
        <dbReference type="ARBA" id="ARBA00022705"/>
    </source>
</evidence>
<keyword evidence="7" id="KW-0863">Zinc-finger</keyword>
<dbReference type="InterPro" id="IPR006295">
    <property type="entry name" value="DNA_primase_DnaG"/>
</dbReference>
<dbReference type="SUPFAM" id="SSF57783">
    <property type="entry name" value="Zinc beta-ribbon"/>
    <property type="match status" value="1"/>
</dbReference>
<dbReference type="InterPro" id="IPR037068">
    <property type="entry name" value="DNA_primase_core_N_sf"/>
</dbReference>
<keyword evidence="17" id="KW-1185">Reference proteome</keyword>
<keyword evidence="10 12" id="KW-0238">DNA-binding</keyword>
<keyword evidence="6 13" id="KW-0479">Metal-binding</keyword>
<evidence type="ECO:0000313" key="17">
    <source>
        <dbReference type="Proteomes" id="UP001241747"/>
    </source>
</evidence>
<keyword evidence="11 12" id="KW-0804">Transcription</keyword>
<dbReference type="SMART" id="SM00493">
    <property type="entry name" value="TOPRIM"/>
    <property type="match status" value="1"/>
</dbReference>
<dbReference type="Gene3D" id="3.90.980.10">
    <property type="entry name" value="DNA primase, catalytic core, N-terminal domain"/>
    <property type="match status" value="1"/>
</dbReference>
<dbReference type="SMART" id="SM00400">
    <property type="entry name" value="ZnF_CHCC"/>
    <property type="match status" value="1"/>
</dbReference>
<comment type="function">
    <text evidence="12 13">RNA polymerase that catalyzes the synthesis of short RNA molecules used as primers for DNA polymerase during DNA replication.</text>
</comment>
<dbReference type="InterPro" id="IPR013264">
    <property type="entry name" value="DNAG_N"/>
</dbReference>
<dbReference type="InterPro" id="IPR034151">
    <property type="entry name" value="TOPRIM_DnaG_bac"/>
</dbReference>
<comment type="caution">
    <text evidence="12">Lacks conserved residue(s) required for the propagation of feature annotation.</text>
</comment>
<feature type="compositionally biased region" description="Basic and acidic residues" evidence="14">
    <location>
        <begin position="455"/>
        <end position="473"/>
    </location>
</feature>
<evidence type="ECO:0000256" key="11">
    <source>
        <dbReference type="ARBA" id="ARBA00023163"/>
    </source>
</evidence>
<evidence type="ECO:0000256" key="2">
    <source>
        <dbReference type="ARBA" id="ARBA00022515"/>
    </source>
</evidence>
<dbReference type="PIRSF" id="PIRSF002811">
    <property type="entry name" value="DnaG"/>
    <property type="match status" value="1"/>
</dbReference>
<proteinExistence type="inferred from homology"/>
<reference evidence="16 17" key="1">
    <citation type="submission" date="2023-07" db="EMBL/GenBank/DDBJ databases">
        <title>Genomic Encyclopedia of Type Strains, Phase IV (KMG-IV): sequencing the most valuable type-strain genomes for metagenomic binning, comparative biology and taxonomic classification.</title>
        <authorList>
            <person name="Goeker M."/>
        </authorList>
    </citation>
    <scope>NUCLEOTIDE SEQUENCE [LARGE SCALE GENOMIC DNA]</scope>
    <source>
        <strain evidence="16 17">DSM 3770</strain>
    </source>
</reference>
<comment type="caution">
    <text evidence="16">The sequence shown here is derived from an EMBL/GenBank/DDBJ whole genome shotgun (WGS) entry which is preliminary data.</text>
</comment>
<dbReference type="RefSeq" id="WP_237345766.1">
    <property type="nucleotide sequence ID" value="NZ_JABWGX010000012.1"/>
</dbReference>
<keyword evidence="5 12" id="KW-0235">DNA replication</keyword>
<feature type="compositionally biased region" description="Gly residues" evidence="14">
    <location>
        <begin position="435"/>
        <end position="454"/>
    </location>
</feature>
<dbReference type="GO" id="GO:0016779">
    <property type="term" value="F:nucleotidyltransferase activity"/>
    <property type="evidence" value="ECO:0007669"/>
    <property type="project" value="UniProtKB-KW"/>
</dbReference>
<dbReference type="Pfam" id="PF08275">
    <property type="entry name" value="DNAG_N"/>
    <property type="match status" value="1"/>
</dbReference>
<evidence type="ECO:0000256" key="12">
    <source>
        <dbReference type="HAMAP-Rule" id="MF_00974"/>
    </source>
</evidence>
<evidence type="ECO:0000256" key="3">
    <source>
        <dbReference type="ARBA" id="ARBA00022679"/>
    </source>
</evidence>
<dbReference type="InterPro" id="IPR006171">
    <property type="entry name" value="TOPRIM_dom"/>
</dbReference>
<dbReference type="NCBIfam" id="TIGR01391">
    <property type="entry name" value="dnaG"/>
    <property type="match status" value="1"/>
</dbReference>
<dbReference type="Pfam" id="PF01807">
    <property type="entry name" value="Zn_ribbon_DnaG"/>
    <property type="match status" value="1"/>
</dbReference>
<evidence type="ECO:0000256" key="7">
    <source>
        <dbReference type="ARBA" id="ARBA00022771"/>
    </source>
</evidence>
<keyword evidence="8 13" id="KW-0862">Zinc</keyword>
<dbReference type="PANTHER" id="PTHR30313">
    <property type="entry name" value="DNA PRIMASE"/>
    <property type="match status" value="1"/>
</dbReference>
<keyword evidence="2 12" id="KW-0639">Primosome</keyword>
<keyword evidence="4 12" id="KW-0548">Nucleotidyltransferase</keyword>
<keyword evidence="3 12" id="KW-0808">Transferase</keyword>
<evidence type="ECO:0000256" key="8">
    <source>
        <dbReference type="ARBA" id="ARBA00022833"/>
    </source>
</evidence>
<dbReference type="EMBL" id="JAUSVY010000007">
    <property type="protein sequence ID" value="MDQ0506346.1"/>
    <property type="molecule type" value="Genomic_DNA"/>
</dbReference>
<dbReference type="InterPro" id="IPR030846">
    <property type="entry name" value="DnaG_bac"/>
</dbReference>
<comment type="similarity">
    <text evidence="12 13">Belongs to the DnaG primase family.</text>
</comment>
<comment type="catalytic activity">
    <reaction evidence="12">
        <text>ssDNA + n NTP = ssDNA/pppN(pN)n-1 hybrid + (n-1) diphosphate.</text>
        <dbReference type="EC" id="2.7.7.101"/>
    </reaction>
</comment>
<comment type="cofactor">
    <cofactor evidence="13">
        <name>Zn(2+)</name>
        <dbReference type="ChEBI" id="CHEBI:29105"/>
    </cofactor>
    <text evidence="13">Binds 1 zinc ion per monomer.</text>
</comment>
<dbReference type="CDD" id="cd03364">
    <property type="entry name" value="TOPRIM_DnaG_primases"/>
    <property type="match status" value="1"/>
</dbReference>
<evidence type="ECO:0000256" key="1">
    <source>
        <dbReference type="ARBA" id="ARBA00022478"/>
    </source>
</evidence>
<keyword evidence="1 12" id="KW-0240">DNA-directed RNA polymerase</keyword>
<feature type="region of interest" description="Disordered" evidence="14">
    <location>
        <begin position="424"/>
        <end position="473"/>
    </location>
</feature>
<dbReference type="InterPro" id="IPR036977">
    <property type="entry name" value="DNA_primase_Znf_CHC2"/>
</dbReference>
<evidence type="ECO:0000256" key="10">
    <source>
        <dbReference type="ARBA" id="ARBA00023125"/>
    </source>
</evidence>
<feature type="domain" description="Toprim" evidence="15">
    <location>
        <begin position="257"/>
        <end position="339"/>
    </location>
</feature>
<evidence type="ECO:0000256" key="4">
    <source>
        <dbReference type="ARBA" id="ARBA00022695"/>
    </source>
</evidence>
<dbReference type="HAMAP" id="MF_00974">
    <property type="entry name" value="DNA_primase_DnaG"/>
    <property type="match status" value="1"/>
</dbReference>
<comment type="subunit">
    <text evidence="12">Monomer. Interacts with DnaB.</text>
</comment>
<dbReference type="Proteomes" id="UP001241747">
    <property type="component" value="Unassembled WGS sequence"/>
</dbReference>
<keyword evidence="9" id="KW-0460">Magnesium</keyword>
<evidence type="ECO:0000259" key="15">
    <source>
        <dbReference type="PROSITE" id="PS50880"/>
    </source>
</evidence>
<accession>A0ABU0LGS9</accession>
<evidence type="ECO:0000256" key="6">
    <source>
        <dbReference type="ARBA" id="ARBA00022723"/>
    </source>
</evidence>
<organism evidence="16 17">
    <name type="scientific">Xanthobacter agilis</name>
    <dbReference type="NCBI Taxonomy" id="47492"/>
    <lineage>
        <taxon>Bacteria</taxon>
        <taxon>Pseudomonadati</taxon>
        <taxon>Pseudomonadota</taxon>
        <taxon>Alphaproteobacteria</taxon>
        <taxon>Hyphomicrobiales</taxon>
        <taxon>Xanthobacteraceae</taxon>
        <taxon>Xanthobacter</taxon>
    </lineage>
</organism>
<dbReference type="Gene3D" id="3.40.1360.10">
    <property type="match status" value="1"/>
</dbReference>
<dbReference type="EC" id="2.7.7.101" evidence="12"/>
<evidence type="ECO:0000256" key="14">
    <source>
        <dbReference type="SAM" id="MobiDB-lite"/>
    </source>
</evidence>
<dbReference type="SUPFAM" id="SSF56731">
    <property type="entry name" value="DNA primase core"/>
    <property type="match status" value="1"/>
</dbReference>
<name>A0ABU0LGS9_XANAG</name>
<evidence type="ECO:0000256" key="13">
    <source>
        <dbReference type="PIRNR" id="PIRNR002811"/>
    </source>
</evidence>
<dbReference type="InterPro" id="IPR002694">
    <property type="entry name" value="Znf_CHC2"/>
</dbReference>
<gene>
    <name evidence="12" type="primary">dnaG</name>
    <name evidence="16" type="ORF">QOZ94_003155</name>
</gene>
<evidence type="ECO:0000256" key="9">
    <source>
        <dbReference type="ARBA" id="ARBA00022842"/>
    </source>
</evidence>
<dbReference type="PANTHER" id="PTHR30313:SF2">
    <property type="entry name" value="DNA PRIMASE"/>
    <property type="match status" value="1"/>
</dbReference>
<dbReference type="Pfam" id="PF13662">
    <property type="entry name" value="Toprim_4"/>
    <property type="match status" value="1"/>
</dbReference>
<dbReference type="Gene3D" id="3.90.580.10">
    <property type="entry name" value="Zinc finger, CHC2-type domain"/>
    <property type="match status" value="1"/>
</dbReference>
<dbReference type="InterPro" id="IPR050219">
    <property type="entry name" value="DnaG_primase"/>
</dbReference>
<dbReference type="PROSITE" id="PS50880">
    <property type="entry name" value="TOPRIM"/>
    <property type="match status" value="1"/>
</dbReference>